<evidence type="ECO:0000256" key="3">
    <source>
        <dbReference type="ARBA" id="ARBA00022741"/>
    </source>
</evidence>
<feature type="domain" description="Glutamyl/glutaminyl-tRNA synthetase class Ib catalytic" evidence="8">
    <location>
        <begin position="138"/>
        <end position="271"/>
    </location>
</feature>
<dbReference type="AlphaFoldDB" id="A0A366KE09"/>
<proteinExistence type="inferred from homology"/>
<keyword evidence="10" id="KW-1185">Reference proteome</keyword>
<gene>
    <name evidence="9" type="ORF">CRD59_03650</name>
</gene>
<dbReference type="PROSITE" id="PS00178">
    <property type="entry name" value="AA_TRNA_LIGASE_I"/>
    <property type="match status" value="1"/>
</dbReference>
<protein>
    <submittedName>
        <fullName evidence="9">tRNA glutamyl-Q(34) synthetase GluQRS</fullName>
    </submittedName>
</protein>
<dbReference type="GO" id="GO:0005524">
    <property type="term" value="F:ATP binding"/>
    <property type="evidence" value="ECO:0007669"/>
    <property type="project" value="UniProtKB-KW"/>
</dbReference>
<keyword evidence="4" id="KW-0862">Zinc</keyword>
<dbReference type="PANTHER" id="PTHR43311">
    <property type="entry name" value="GLUTAMATE--TRNA LIGASE"/>
    <property type="match status" value="1"/>
</dbReference>
<dbReference type="OrthoDB" id="9807503at2"/>
<dbReference type="GO" id="GO:0005829">
    <property type="term" value="C:cytosol"/>
    <property type="evidence" value="ECO:0007669"/>
    <property type="project" value="TreeGrafter"/>
</dbReference>
<dbReference type="InterPro" id="IPR049940">
    <property type="entry name" value="GluQ/Sye"/>
</dbReference>
<dbReference type="InterPro" id="IPR001412">
    <property type="entry name" value="aa-tRNA-synth_I_CS"/>
</dbReference>
<keyword evidence="1 7" id="KW-0436">Ligase</keyword>
<evidence type="ECO:0000259" key="8">
    <source>
        <dbReference type="Pfam" id="PF00749"/>
    </source>
</evidence>
<accession>A0A366KE09</accession>
<organism evidence="9 10">
    <name type="scientific">Bifidobacterium xylocopae</name>
    <dbReference type="NCBI Taxonomy" id="2493119"/>
    <lineage>
        <taxon>Bacteria</taxon>
        <taxon>Bacillati</taxon>
        <taxon>Actinomycetota</taxon>
        <taxon>Actinomycetes</taxon>
        <taxon>Bifidobacteriales</taxon>
        <taxon>Bifidobacteriaceae</taxon>
        <taxon>Bifidobacterium</taxon>
    </lineage>
</organism>
<evidence type="ECO:0000256" key="7">
    <source>
        <dbReference type="RuleBase" id="RU363037"/>
    </source>
</evidence>
<evidence type="ECO:0000256" key="2">
    <source>
        <dbReference type="ARBA" id="ARBA00022723"/>
    </source>
</evidence>
<dbReference type="SUPFAM" id="SSF52374">
    <property type="entry name" value="Nucleotidylyl transferase"/>
    <property type="match status" value="1"/>
</dbReference>
<keyword evidence="5 7" id="KW-0067">ATP-binding</keyword>
<comment type="caution">
    <text evidence="9">The sequence shown here is derived from an EMBL/GenBank/DDBJ whole genome shotgun (WGS) entry which is preliminary data.</text>
</comment>
<feature type="domain" description="Glutamyl/glutaminyl-tRNA synthetase class Ib catalytic" evidence="8">
    <location>
        <begin position="27"/>
        <end position="113"/>
    </location>
</feature>
<evidence type="ECO:0000256" key="4">
    <source>
        <dbReference type="ARBA" id="ARBA00022833"/>
    </source>
</evidence>
<evidence type="ECO:0000313" key="9">
    <source>
        <dbReference type="EMBL" id="RBP99472.1"/>
    </source>
</evidence>
<sequence length="385" mass="42658">MHNSRSAVGVNQRRVACVNQPVGQNHVIGRIAPSPTGRMHIGNAYAALAAWLGARAAGGLVRLRIEDIDGPRVVPDADRWIQDDLAWLGLDWDGPVVYQSQRVDLYREALRRLEAQSLRLEEARPVVGVDTALRTLIYPCFCSRADIRAASAPNEGDGFIVYPGTCRRLPPSVARERVEAGRRHAFRIAVPDEGRFGSICEFRDKVYGLQSYDLPRQVGDVVLLRSDGLVSYQLAVSVDDLEMGISQVVRGRDLLRSTAIQLWVRRRLLFRQREGGPANSMRTVSIEDTKVPQVEWAHLPLVDGADGRRMSKRFGSLDLGSLREAGVAPEQVVGLCAWLLGLTERPEPASPSSLLPRFSWEQVRANLEDRLLTHEALAAAGIRVQ</sequence>
<keyword evidence="7" id="KW-0648">Protein biosynthesis</keyword>
<dbReference type="InterPro" id="IPR014729">
    <property type="entry name" value="Rossmann-like_a/b/a_fold"/>
</dbReference>
<dbReference type="PRINTS" id="PR00987">
    <property type="entry name" value="TRNASYNTHGLU"/>
</dbReference>
<dbReference type="InterPro" id="IPR020058">
    <property type="entry name" value="Glu/Gln-tRNA-synth_Ib_cat-dom"/>
</dbReference>
<dbReference type="GO" id="GO:0004818">
    <property type="term" value="F:glutamate-tRNA ligase activity"/>
    <property type="evidence" value="ECO:0007669"/>
    <property type="project" value="TreeGrafter"/>
</dbReference>
<evidence type="ECO:0000256" key="1">
    <source>
        <dbReference type="ARBA" id="ARBA00022598"/>
    </source>
</evidence>
<evidence type="ECO:0000256" key="5">
    <source>
        <dbReference type="ARBA" id="ARBA00022840"/>
    </source>
</evidence>
<name>A0A366KE09_9BIFI</name>
<dbReference type="PANTHER" id="PTHR43311:SF1">
    <property type="entry name" value="GLUTAMYL-Q TRNA(ASP) SYNTHETASE"/>
    <property type="match status" value="1"/>
</dbReference>
<comment type="similarity">
    <text evidence="7">Belongs to the class-I aminoacyl-tRNA synthetase family.</text>
</comment>
<dbReference type="EMBL" id="PDCH01000005">
    <property type="protein sequence ID" value="RBP99472.1"/>
    <property type="molecule type" value="Genomic_DNA"/>
</dbReference>
<dbReference type="Proteomes" id="UP000252345">
    <property type="component" value="Unassembled WGS sequence"/>
</dbReference>
<reference evidence="9 10" key="1">
    <citation type="submission" date="2017-10" db="EMBL/GenBank/DDBJ databases">
        <title>Bifidobacterium xylocopum sp. nov. and Bifidobacterium aemilianum sp. nov., from the carpenter bee (Xylocopa violacea) digestive tract.</title>
        <authorList>
            <person name="Alberoni D."/>
            <person name="Baffoni L."/>
            <person name="Di Gioia D."/>
            <person name="Gaggia F."/>
            <person name="Biavati B."/>
        </authorList>
    </citation>
    <scope>NUCLEOTIDE SEQUENCE [LARGE SCALE GENOMIC DNA]</scope>
    <source>
        <strain evidence="9 10">XV2</strain>
    </source>
</reference>
<keyword evidence="2" id="KW-0479">Metal-binding</keyword>
<keyword evidence="6 7" id="KW-0030">Aminoacyl-tRNA synthetase</keyword>
<evidence type="ECO:0000256" key="6">
    <source>
        <dbReference type="ARBA" id="ARBA00023146"/>
    </source>
</evidence>
<dbReference type="GO" id="GO:0006424">
    <property type="term" value="P:glutamyl-tRNA aminoacylation"/>
    <property type="evidence" value="ECO:0007669"/>
    <property type="project" value="TreeGrafter"/>
</dbReference>
<dbReference type="Pfam" id="PF00749">
    <property type="entry name" value="tRNA-synt_1c"/>
    <property type="match status" value="2"/>
</dbReference>
<evidence type="ECO:0000313" key="10">
    <source>
        <dbReference type="Proteomes" id="UP000252345"/>
    </source>
</evidence>
<dbReference type="Gene3D" id="3.40.50.620">
    <property type="entry name" value="HUPs"/>
    <property type="match status" value="1"/>
</dbReference>
<keyword evidence="3 7" id="KW-0547">Nucleotide-binding</keyword>
<dbReference type="InterPro" id="IPR000924">
    <property type="entry name" value="Glu/Gln-tRNA-synth"/>
</dbReference>